<dbReference type="Proteomes" id="UP000245946">
    <property type="component" value="Unassembled WGS sequence"/>
</dbReference>
<evidence type="ECO:0000256" key="3">
    <source>
        <dbReference type="ARBA" id="ARBA00022801"/>
    </source>
</evidence>
<dbReference type="Gene3D" id="3.10.450.30">
    <property type="entry name" value="Microbial ribonucleases"/>
    <property type="match status" value="1"/>
</dbReference>
<keyword evidence="6" id="KW-0732">Signal</keyword>
<dbReference type="PANTHER" id="PTHR42104:SF1">
    <property type="entry name" value="EXTRACELLULAR GUANYL-SPECIFIC RIBONUCLEASE RNTA (AFU_ORTHOLOGUE AFUA_4G03230)"/>
    <property type="match status" value="1"/>
</dbReference>
<dbReference type="EMBL" id="KZ819287">
    <property type="protein sequence ID" value="PWN99640.1"/>
    <property type="molecule type" value="Genomic_DNA"/>
</dbReference>
<dbReference type="AlphaFoldDB" id="A0A316ZD74"/>
<keyword evidence="2" id="KW-0255">Endonuclease</keyword>
<sequence>MKYTLFLVSALCALTLGAPIERRATPSSVSCGGRSYSASQINGAISNGVNDRASSSSYPHRYNNYEGFDFSDRCSSTSFQEFPLKSSPYTGGSPGPDRVIYGTNSGAFCGAIYHASSSDNSFVRCSY</sequence>
<dbReference type="RefSeq" id="XP_025599919.1">
    <property type="nucleotide sequence ID" value="XM_025743974.1"/>
</dbReference>
<accession>A0A316ZD74</accession>
<organism evidence="7 8">
    <name type="scientific">Tilletiopsis washingtonensis</name>
    <dbReference type="NCBI Taxonomy" id="58919"/>
    <lineage>
        <taxon>Eukaryota</taxon>
        <taxon>Fungi</taxon>
        <taxon>Dikarya</taxon>
        <taxon>Basidiomycota</taxon>
        <taxon>Ustilaginomycotina</taxon>
        <taxon>Exobasidiomycetes</taxon>
        <taxon>Entylomatales</taxon>
        <taxon>Entylomatales incertae sedis</taxon>
        <taxon>Tilletiopsis</taxon>
    </lineage>
</organism>
<evidence type="ECO:0000313" key="8">
    <source>
        <dbReference type="Proteomes" id="UP000245946"/>
    </source>
</evidence>
<name>A0A316ZD74_9BASI</name>
<keyword evidence="8" id="KW-1185">Reference proteome</keyword>
<reference evidence="7 8" key="1">
    <citation type="journal article" date="2018" name="Mol. Biol. Evol.">
        <title>Broad Genomic Sampling Reveals a Smut Pathogenic Ancestry of the Fungal Clade Ustilaginomycotina.</title>
        <authorList>
            <person name="Kijpornyongpan T."/>
            <person name="Mondo S.J."/>
            <person name="Barry K."/>
            <person name="Sandor L."/>
            <person name="Lee J."/>
            <person name="Lipzen A."/>
            <person name="Pangilinan J."/>
            <person name="LaButti K."/>
            <person name="Hainaut M."/>
            <person name="Henrissat B."/>
            <person name="Grigoriev I.V."/>
            <person name="Spatafora J.W."/>
            <person name="Aime M.C."/>
        </authorList>
    </citation>
    <scope>NUCLEOTIDE SEQUENCE [LARGE SCALE GENOMIC DNA]</scope>
    <source>
        <strain evidence="7 8">MCA 4186</strain>
    </source>
</reference>
<evidence type="ECO:0000256" key="2">
    <source>
        <dbReference type="ARBA" id="ARBA00022759"/>
    </source>
</evidence>
<evidence type="ECO:0000256" key="4">
    <source>
        <dbReference type="ARBA" id="ARBA00023157"/>
    </source>
</evidence>
<evidence type="ECO:0000256" key="6">
    <source>
        <dbReference type="SAM" id="SignalP"/>
    </source>
</evidence>
<dbReference type="GO" id="GO:0004521">
    <property type="term" value="F:RNA endonuclease activity"/>
    <property type="evidence" value="ECO:0007669"/>
    <property type="project" value="InterPro"/>
</dbReference>
<gene>
    <name evidence="7" type="ORF">FA09DRAFT_337152</name>
</gene>
<dbReference type="GO" id="GO:0003723">
    <property type="term" value="F:RNA binding"/>
    <property type="evidence" value="ECO:0007669"/>
    <property type="project" value="InterPro"/>
</dbReference>
<dbReference type="InterPro" id="IPR016191">
    <property type="entry name" value="Ribonuclease/ribotoxin"/>
</dbReference>
<dbReference type="InterPro" id="IPR000026">
    <property type="entry name" value="N1-like"/>
</dbReference>
<protein>
    <submittedName>
        <fullName evidence="7">Putative ribonuclease T1</fullName>
    </submittedName>
</protein>
<evidence type="ECO:0000256" key="5">
    <source>
        <dbReference type="ARBA" id="ARBA00023239"/>
    </source>
</evidence>
<feature type="signal peptide" evidence="6">
    <location>
        <begin position="1"/>
        <end position="17"/>
    </location>
</feature>
<proteinExistence type="predicted"/>
<feature type="chain" id="PRO_5016382722" evidence="6">
    <location>
        <begin position="18"/>
        <end position="127"/>
    </location>
</feature>
<dbReference type="Pfam" id="PF00545">
    <property type="entry name" value="Ribonuclease"/>
    <property type="match status" value="1"/>
</dbReference>
<keyword evidence="3" id="KW-0378">Hydrolase</keyword>
<keyword evidence="4" id="KW-1015">Disulfide bond</keyword>
<keyword evidence="5" id="KW-0456">Lyase</keyword>
<dbReference type="GeneID" id="37271518"/>
<evidence type="ECO:0000256" key="1">
    <source>
        <dbReference type="ARBA" id="ARBA00022722"/>
    </source>
</evidence>
<dbReference type="GO" id="GO:0016829">
    <property type="term" value="F:lyase activity"/>
    <property type="evidence" value="ECO:0007669"/>
    <property type="project" value="UniProtKB-KW"/>
</dbReference>
<dbReference type="PANTHER" id="PTHR42104">
    <property type="entry name" value="EXTRACELLULAR GUANYL-SPECIFIC RIBONUCLEASE RNTA (AFU_ORTHOLOGUE AFUA_4G03230)"/>
    <property type="match status" value="1"/>
</dbReference>
<keyword evidence="1" id="KW-0540">Nuclease</keyword>
<evidence type="ECO:0000313" key="7">
    <source>
        <dbReference type="EMBL" id="PWN99640.1"/>
    </source>
</evidence>
<dbReference type="OrthoDB" id="5425539at2759"/>
<dbReference type="SUPFAM" id="SSF53933">
    <property type="entry name" value="Microbial ribonucleases"/>
    <property type="match status" value="1"/>
</dbReference>
<dbReference type="GO" id="GO:0016787">
    <property type="term" value="F:hydrolase activity"/>
    <property type="evidence" value="ECO:0007669"/>
    <property type="project" value="UniProtKB-KW"/>
</dbReference>